<gene>
    <name evidence="1" type="ORF">GBA65_18465</name>
</gene>
<evidence type="ECO:0000313" key="2">
    <source>
        <dbReference type="Proteomes" id="UP000502706"/>
    </source>
</evidence>
<sequence length="158" mass="18347">MTDWQSTRVWRSLLLPAANRLMRAWLRSRWHRPVSSSMMVLTYRGVRSGEVYSFPVGYAEDEEGLATFTRFPWWKNFRERRPVSLRLRGREARGTAVAVRDPEVVAQRLADYLRRNPHDGRFFGVRIGPDGRADGEDLARAADSLVMIRTQLEEARTP</sequence>
<dbReference type="SUPFAM" id="SSF50475">
    <property type="entry name" value="FMN-binding split barrel"/>
    <property type="match status" value="1"/>
</dbReference>
<keyword evidence="2" id="KW-1185">Reference proteome</keyword>
<proteinExistence type="predicted"/>
<evidence type="ECO:0008006" key="3">
    <source>
        <dbReference type="Google" id="ProtNLM"/>
    </source>
</evidence>
<dbReference type="Gene3D" id="2.30.110.10">
    <property type="entry name" value="Electron Transport, Fmn-binding Protein, Chain A"/>
    <property type="match status" value="1"/>
</dbReference>
<dbReference type="RefSeq" id="WP_166397847.1">
    <property type="nucleotide sequence ID" value="NZ_CP045121.1"/>
</dbReference>
<protein>
    <recommendedName>
        <fullName evidence="3">DUF385 domain-containing protein</fullName>
    </recommendedName>
</protein>
<dbReference type="KEGG" id="rmar:GBA65_18465"/>
<evidence type="ECO:0000313" key="1">
    <source>
        <dbReference type="EMBL" id="QIN80169.1"/>
    </source>
</evidence>
<accession>A0A6G8Q0Z9</accession>
<name>A0A6G8Q0Z9_9ACTN</name>
<dbReference type="Proteomes" id="UP000502706">
    <property type="component" value="Chromosome"/>
</dbReference>
<reference evidence="1 2" key="1">
    <citation type="submission" date="2019-10" db="EMBL/GenBank/DDBJ databases">
        <title>Rubrobacter sp nov SCSIO 52915 isolated from a deep-sea sediment in the South China Sea.</title>
        <authorList>
            <person name="Chen R.W."/>
        </authorList>
    </citation>
    <scope>NUCLEOTIDE SEQUENCE [LARGE SCALE GENOMIC DNA]</scope>
    <source>
        <strain evidence="1 2">SCSIO 52915</strain>
    </source>
</reference>
<dbReference type="EMBL" id="CP045121">
    <property type="protein sequence ID" value="QIN80169.1"/>
    <property type="molecule type" value="Genomic_DNA"/>
</dbReference>
<dbReference type="AlphaFoldDB" id="A0A6G8Q0Z9"/>
<organism evidence="1 2">
    <name type="scientific">Rubrobacter marinus</name>
    <dbReference type="NCBI Taxonomy" id="2653852"/>
    <lineage>
        <taxon>Bacteria</taxon>
        <taxon>Bacillati</taxon>
        <taxon>Actinomycetota</taxon>
        <taxon>Rubrobacteria</taxon>
        <taxon>Rubrobacterales</taxon>
        <taxon>Rubrobacteraceae</taxon>
        <taxon>Rubrobacter</taxon>
    </lineage>
</organism>
<dbReference type="InterPro" id="IPR012349">
    <property type="entry name" value="Split_barrel_FMN-bd"/>
</dbReference>